<dbReference type="HAMAP" id="MF_00274">
    <property type="entry name" value="DNA_YbaB_EbfC"/>
    <property type="match status" value="1"/>
</dbReference>
<dbReference type="Gene3D" id="3.30.1310.10">
    <property type="entry name" value="Nucleoid-associated protein YbaB-like domain"/>
    <property type="match status" value="1"/>
</dbReference>
<dbReference type="SUPFAM" id="SSF82607">
    <property type="entry name" value="YbaB-like"/>
    <property type="match status" value="1"/>
</dbReference>
<proteinExistence type="inferred from homology"/>
<gene>
    <name evidence="4" type="ORF">C4541_04845</name>
</gene>
<comment type="subunit">
    <text evidence="2">Homodimer.</text>
</comment>
<dbReference type="GO" id="GO:0043590">
    <property type="term" value="C:bacterial nucleoid"/>
    <property type="evidence" value="ECO:0007669"/>
    <property type="project" value="UniProtKB-UniRule"/>
</dbReference>
<evidence type="ECO:0000256" key="1">
    <source>
        <dbReference type="ARBA" id="ARBA00023125"/>
    </source>
</evidence>
<name>A0A3A4RCP3_9BACT</name>
<dbReference type="InterPro" id="IPR036894">
    <property type="entry name" value="YbaB-like_sf"/>
</dbReference>
<organism evidence="4 5">
    <name type="scientific">Candidatus Auribacter fodinae</name>
    <dbReference type="NCBI Taxonomy" id="2093366"/>
    <lineage>
        <taxon>Bacteria</taxon>
        <taxon>Pseudomonadati</taxon>
        <taxon>Candidatus Auribacterota</taxon>
        <taxon>Candidatus Auribacteria</taxon>
        <taxon>Candidatus Auribacterales</taxon>
        <taxon>Candidatus Auribacteraceae</taxon>
        <taxon>Candidatus Auribacter</taxon>
    </lineage>
</organism>
<dbReference type="PANTHER" id="PTHR33449">
    <property type="entry name" value="NUCLEOID-ASSOCIATED PROTEIN YBAB"/>
    <property type="match status" value="1"/>
</dbReference>
<dbReference type="PIRSF" id="PIRSF004555">
    <property type="entry name" value="UCP004555"/>
    <property type="match status" value="1"/>
</dbReference>
<dbReference type="AlphaFoldDB" id="A0A3A4RCP3"/>
<dbReference type="EMBL" id="QZJZ01000035">
    <property type="protein sequence ID" value="RJP60098.1"/>
    <property type="molecule type" value="Genomic_DNA"/>
</dbReference>
<comment type="caution">
    <text evidence="4">The sequence shown here is derived from an EMBL/GenBank/DDBJ whole genome shotgun (WGS) entry which is preliminary data.</text>
</comment>
<comment type="function">
    <text evidence="2">Binds to DNA and alters its conformation. May be involved in regulation of gene expression, nucleoid organization and DNA protection.</text>
</comment>
<dbReference type="Proteomes" id="UP000266426">
    <property type="component" value="Unassembled WGS sequence"/>
</dbReference>
<dbReference type="PANTHER" id="PTHR33449:SF1">
    <property type="entry name" value="NUCLEOID-ASSOCIATED PROTEIN YBAB"/>
    <property type="match status" value="1"/>
</dbReference>
<dbReference type="InterPro" id="IPR004401">
    <property type="entry name" value="YbaB/EbfC"/>
</dbReference>
<dbReference type="Pfam" id="PF02575">
    <property type="entry name" value="YbaB_DNA_bd"/>
    <property type="match status" value="1"/>
</dbReference>
<dbReference type="GO" id="GO:0003677">
    <property type="term" value="F:DNA binding"/>
    <property type="evidence" value="ECO:0007669"/>
    <property type="project" value="UniProtKB-UniRule"/>
</dbReference>
<protein>
    <recommendedName>
        <fullName evidence="2">Nucleoid-associated protein C4541_04845</fullName>
    </recommendedName>
</protein>
<evidence type="ECO:0000313" key="4">
    <source>
        <dbReference type="EMBL" id="RJP60098.1"/>
    </source>
</evidence>
<feature type="coiled-coil region" evidence="3">
    <location>
        <begin position="3"/>
        <end position="30"/>
    </location>
</feature>
<evidence type="ECO:0000256" key="3">
    <source>
        <dbReference type="SAM" id="Coils"/>
    </source>
</evidence>
<evidence type="ECO:0000256" key="2">
    <source>
        <dbReference type="HAMAP-Rule" id="MF_00274"/>
    </source>
</evidence>
<reference evidence="4 5" key="1">
    <citation type="journal article" date="2017" name="ISME J.">
        <title>Energy and carbon metabolisms in a deep terrestrial subsurface fluid microbial community.</title>
        <authorList>
            <person name="Momper L."/>
            <person name="Jungbluth S.P."/>
            <person name="Lee M.D."/>
            <person name="Amend J.P."/>
        </authorList>
    </citation>
    <scope>NUCLEOTIDE SEQUENCE [LARGE SCALE GENOMIC DNA]</scope>
    <source>
        <strain evidence="4">SURF_26</strain>
    </source>
</reference>
<dbReference type="NCBIfam" id="TIGR00103">
    <property type="entry name" value="DNA_YbaB_EbfC"/>
    <property type="match status" value="1"/>
</dbReference>
<keyword evidence="3" id="KW-0175">Coiled coil</keyword>
<comment type="similarity">
    <text evidence="2">Belongs to the YbaB/EbfC family.</text>
</comment>
<keyword evidence="2" id="KW-0963">Cytoplasm</keyword>
<evidence type="ECO:0000313" key="5">
    <source>
        <dbReference type="Proteomes" id="UP000266426"/>
    </source>
</evidence>
<dbReference type="GO" id="GO:0005829">
    <property type="term" value="C:cytosol"/>
    <property type="evidence" value="ECO:0007669"/>
    <property type="project" value="TreeGrafter"/>
</dbReference>
<keyword evidence="1 2" id="KW-0238">DNA-binding</keyword>
<comment type="subcellular location">
    <subcellularLocation>
        <location evidence="2">Cytoplasm</location>
        <location evidence="2">Nucleoid</location>
    </subcellularLocation>
</comment>
<sequence length="103" mass="11485">MGMGKILKQAQKMQQQMGQMQEELARKEYEVAAGGGMVKVVINGEQKILRLEIKKEVVDPDDVETLQDLILAAMNQAVETSQSEMKREMEKITGGLNIPGFSF</sequence>
<accession>A0A3A4RCP3</accession>